<dbReference type="AlphaFoldDB" id="A0A4Q9FGW3"/>
<feature type="transmembrane region" description="Helical" evidence="7">
    <location>
        <begin position="428"/>
        <end position="450"/>
    </location>
</feature>
<keyword evidence="4 7" id="KW-0812">Transmembrane</keyword>
<dbReference type="SUPFAM" id="SSF53448">
    <property type="entry name" value="Nucleotide-diphospho-sugar transferases"/>
    <property type="match status" value="1"/>
</dbReference>
<feature type="transmembrane region" description="Helical" evidence="7">
    <location>
        <begin position="38"/>
        <end position="59"/>
    </location>
</feature>
<proteinExistence type="predicted"/>
<reference evidence="9 10" key="1">
    <citation type="submission" date="2019-02" db="EMBL/GenBank/DDBJ databases">
        <title>Hyunsoonleella sp., isolated from marine sediment.</title>
        <authorList>
            <person name="Liu B.-T."/>
        </authorList>
    </citation>
    <scope>NUCLEOTIDE SEQUENCE [LARGE SCALE GENOMIC DNA]</scope>
    <source>
        <strain evidence="9 10">T58</strain>
    </source>
</reference>
<evidence type="ECO:0000256" key="4">
    <source>
        <dbReference type="ARBA" id="ARBA00022692"/>
    </source>
</evidence>
<dbReference type="GO" id="GO:0016020">
    <property type="term" value="C:membrane"/>
    <property type="evidence" value="ECO:0007669"/>
    <property type="project" value="UniProtKB-SubCell"/>
</dbReference>
<evidence type="ECO:0000259" key="8">
    <source>
        <dbReference type="Pfam" id="PF00535"/>
    </source>
</evidence>
<dbReference type="InterPro" id="IPR050321">
    <property type="entry name" value="Glycosyltr_2/OpgH_subfam"/>
</dbReference>
<dbReference type="PANTHER" id="PTHR43867">
    <property type="entry name" value="CELLULOSE SYNTHASE CATALYTIC SUBUNIT A [UDP-FORMING]"/>
    <property type="match status" value="1"/>
</dbReference>
<evidence type="ECO:0000256" key="2">
    <source>
        <dbReference type="ARBA" id="ARBA00022676"/>
    </source>
</evidence>
<evidence type="ECO:0000256" key="7">
    <source>
        <dbReference type="SAM" id="Phobius"/>
    </source>
</evidence>
<feature type="transmembrane region" description="Helical" evidence="7">
    <location>
        <begin position="462"/>
        <end position="486"/>
    </location>
</feature>
<dbReference type="Pfam" id="PF00535">
    <property type="entry name" value="Glycos_transf_2"/>
    <property type="match status" value="1"/>
</dbReference>
<evidence type="ECO:0000256" key="1">
    <source>
        <dbReference type="ARBA" id="ARBA00004141"/>
    </source>
</evidence>
<dbReference type="GO" id="GO:0016757">
    <property type="term" value="F:glycosyltransferase activity"/>
    <property type="evidence" value="ECO:0007669"/>
    <property type="project" value="UniProtKB-KW"/>
</dbReference>
<evidence type="ECO:0000256" key="6">
    <source>
        <dbReference type="ARBA" id="ARBA00023136"/>
    </source>
</evidence>
<keyword evidence="5 7" id="KW-1133">Transmembrane helix</keyword>
<dbReference type="PANTHER" id="PTHR43867:SF2">
    <property type="entry name" value="CELLULOSE SYNTHASE CATALYTIC SUBUNIT A [UDP-FORMING]"/>
    <property type="match status" value="1"/>
</dbReference>
<dbReference type="RefSeq" id="WP_130962690.1">
    <property type="nucleotide sequence ID" value="NZ_SIRT01000001.1"/>
</dbReference>
<sequence>MKSISFTFKSYINSSNTLSLPAKYVDNSRLISKAPKPYLYISIFVVWLSSLVWFGPRLIGLLDMAYSVPSYITMVLFISFICFAWLYGFYNVSIMCFVFIYKYFSKKPEKELVNLQLEYQPEVAILYTTCNDFVEESVNSCIDQDYKNYKVYILDDSSDEDIKNSIDRYQSLNQDKVKVIRRDNRVGFKAGNMNNALENHITEPYFAIADADEILPRDFLKKLVNVIEADDKCGFVQANHRARILDNSELSKSLGVGVDIHWKYYQPFRNDYGFVMFLGHGALIRTKCWHEIGGFPHIVSEDLGFAIHAREKGYRGRFVEDVICLEDFPEDMRSFRIRHMKWTRGTCEFLFTKFKWLIKAKNITWTEKFDILFPTLNLPLTLVYLFFMVVANLMLPYFFGSPQDLTFEFAGETTSFTVYLLSQGFESIYTFDFFLITLMTFFAPVLCFVVGLRKTPGKLLHFISHSTAAYAALGPLSAIGVISYLISGKAIFLVTGDKNQSNSNNNIASNPKGLLGRFKTEWRKFIDKSHPDNYLVQSIELFIGLIFAIACFKMFQVSFLGLCMAFIFMPIFHKFGWKSKLTRSIAHLPFIFIILGIFMASLSLIGLQTMFFGYGFHF</sequence>
<organism evidence="9 10">
    <name type="scientific">Hyunsoonleella flava</name>
    <dbReference type="NCBI Taxonomy" id="2527939"/>
    <lineage>
        <taxon>Bacteria</taxon>
        <taxon>Pseudomonadati</taxon>
        <taxon>Bacteroidota</taxon>
        <taxon>Flavobacteriia</taxon>
        <taxon>Flavobacteriales</taxon>
        <taxon>Flavobacteriaceae</taxon>
    </lineage>
</organism>
<comment type="subcellular location">
    <subcellularLocation>
        <location evidence="1">Membrane</location>
        <topology evidence="1">Multi-pass membrane protein</topology>
    </subcellularLocation>
</comment>
<gene>
    <name evidence="9" type="ORF">EYD45_02120</name>
</gene>
<feature type="transmembrane region" description="Helical" evidence="7">
    <location>
        <begin position="541"/>
        <end position="569"/>
    </location>
</feature>
<feature type="transmembrane region" description="Helical" evidence="7">
    <location>
        <begin position="378"/>
        <end position="399"/>
    </location>
</feature>
<dbReference type="Gene3D" id="3.90.550.10">
    <property type="entry name" value="Spore Coat Polysaccharide Biosynthesis Protein SpsA, Chain A"/>
    <property type="match status" value="1"/>
</dbReference>
<feature type="transmembrane region" description="Helical" evidence="7">
    <location>
        <begin position="71"/>
        <end position="101"/>
    </location>
</feature>
<protein>
    <submittedName>
        <fullName evidence="9">Glycosyltransferase</fullName>
    </submittedName>
</protein>
<name>A0A4Q9FGW3_9FLAO</name>
<evidence type="ECO:0000313" key="10">
    <source>
        <dbReference type="Proteomes" id="UP000291142"/>
    </source>
</evidence>
<feature type="domain" description="Glycosyltransferase 2-like" evidence="8">
    <location>
        <begin position="131"/>
        <end position="287"/>
    </location>
</feature>
<feature type="transmembrane region" description="Helical" evidence="7">
    <location>
        <begin position="590"/>
        <end position="616"/>
    </location>
</feature>
<dbReference type="InterPro" id="IPR029044">
    <property type="entry name" value="Nucleotide-diphossugar_trans"/>
</dbReference>
<evidence type="ECO:0000256" key="5">
    <source>
        <dbReference type="ARBA" id="ARBA00022989"/>
    </source>
</evidence>
<keyword evidence="6 7" id="KW-0472">Membrane</keyword>
<comment type="caution">
    <text evidence="9">The sequence shown here is derived from an EMBL/GenBank/DDBJ whole genome shotgun (WGS) entry which is preliminary data.</text>
</comment>
<evidence type="ECO:0000256" key="3">
    <source>
        <dbReference type="ARBA" id="ARBA00022679"/>
    </source>
</evidence>
<keyword evidence="2" id="KW-0328">Glycosyltransferase</keyword>
<accession>A0A4Q9FGW3</accession>
<keyword evidence="3 9" id="KW-0808">Transferase</keyword>
<evidence type="ECO:0000313" key="9">
    <source>
        <dbReference type="EMBL" id="TBN06703.1"/>
    </source>
</evidence>
<dbReference type="EMBL" id="SIRT01000001">
    <property type="protein sequence ID" value="TBN06703.1"/>
    <property type="molecule type" value="Genomic_DNA"/>
</dbReference>
<dbReference type="Proteomes" id="UP000291142">
    <property type="component" value="Unassembled WGS sequence"/>
</dbReference>
<dbReference type="OrthoDB" id="9802773at2"/>
<keyword evidence="10" id="KW-1185">Reference proteome</keyword>
<dbReference type="InterPro" id="IPR001173">
    <property type="entry name" value="Glyco_trans_2-like"/>
</dbReference>